<evidence type="ECO:0000313" key="1">
    <source>
        <dbReference type="EMBL" id="MBT2189326.1"/>
    </source>
</evidence>
<gene>
    <name evidence="1" type="ORF">KK488_20435</name>
</gene>
<name>A0A9X1DFZ2_9SPHN</name>
<dbReference type="AlphaFoldDB" id="A0A9X1DFZ2"/>
<sequence>MFDNILGNLDDVAGKLGLPADKIQAAVQAIQEKVAAGGDHVTALQDVAREHGISLDGLQGMLGSVGSGAQDMLAKGMSALDKDGDGNPLNNLGGLAKGLFGKD</sequence>
<accession>A0A9X1DFZ2</accession>
<evidence type="ECO:0008006" key="3">
    <source>
        <dbReference type="Google" id="ProtNLM"/>
    </source>
</evidence>
<reference evidence="1" key="1">
    <citation type="submission" date="2021-05" db="EMBL/GenBank/DDBJ databases">
        <title>Genome of Sphingobium sp. strain.</title>
        <authorList>
            <person name="Fan R."/>
        </authorList>
    </citation>
    <scope>NUCLEOTIDE SEQUENCE</scope>
    <source>
        <strain evidence="1">H33</strain>
    </source>
</reference>
<proteinExistence type="predicted"/>
<keyword evidence="2" id="KW-1185">Reference proteome</keyword>
<evidence type="ECO:0000313" key="2">
    <source>
        <dbReference type="Proteomes" id="UP001138757"/>
    </source>
</evidence>
<dbReference type="EMBL" id="JAHGAW010000017">
    <property type="protein sequence ID" value="MBT2189326.1"/>
    <property type="molecule type" value="Genomic_DNA"/>
</dbReference>
<comment type="caution">
    <text evidence="1">The sequence shown here is derived from an EMBL/GenBank/DDBJ whole genome shotgun (WGS) entry which is preliminary data.</text>
</comment>
<dbReference type="Proteomes" id="UP001138757">
    <property type="component" value="Unassembled WGS sequence"/>
</dbReference>
<protein>
    <recommendedName>
        <fullName evidence="3">DUF937 domain-containing protein</fullName>
    </recommendedName>
</protein>
<organism evidence="1 2">
    <name type="scientific">Sphingobium nicotianae</name>
    <dbReference type="NCBI Taxonomy" id="2782607"/>
    <lineage>
        <taxon>Bacteria</taxon>
        <taxon>Pseudomonadati</taxon>
        <taxon>Pseudomonadota</taxon>
        <taxon>Alphaproteobacteria</taxon>
        <taxon>Sphingomonadales</taxon>
        <taxon>Sphingomonadaceae</taxon>
        <taxon>Sphingobium</taxon>
    </lineage>
</organism>